<dbReference type="GeneID" id="98123230"/>
<keyword evidence="1" id="KW-0812">Transmembrane</keyword>
<sequence length="259" mass="28166">MLVGTVTFYPRVAHAEAPSSDRHRSQAHLRRRLRRSPAPAQGRAHLPAARRGARHPALPPSSSSSPASDHSSSSSSDLPSLPLLLRHGPTPTDRLAAQIRRARLFAYSQACVAEDAVNDAMSRVFALERSFTSTVASLAPPRESGERLMPGFVYVLVAGMAGSIVARRRGFLLRAATPLAFGLGAAWTVLPITMGNVAALTWEYEKKVPAVAEAHLKVRDEVERAVTLAKVHTELAQQKVHDGVRSAREKLEEWVRQGK</sequence>
<dbReference type="InterPro" id="IPR019166">
    <property type="entry name" value="MIC26/MIC27"/>
</dbReference>
<keyword evidence="1" id="KW-0999">Mitochondrion inner membrane</keyword>
<dbReference type="PANTHER" id="PTHR28268">
    <property type="entry name" value="MICOS SUBUNIT MIC26"/>
    <property type="match status" value="1"/>
</dbReference>
<gene>
    <name evidence="3" type="ORF">VTJ83DRAFT_2328</name>
</gene>
<dbReference type="RefSeq" id="XP_070868868.1">
    <property type="nucleotide sequence ID" value="XM_071008586.1"/>
</dbReference>
<keyword evidence="1" id="KW-0472">Membrane</keyword>
<dbReference type="InterPro" id="IPR033181">
    <property type="entry name" value="Mic26_fungi"/>
</dbReference>
<feature type="region of interest" description="Disordered" evidence="2">
    <location>
        <begin position="15"/>
        <end position="89"/>
    </location>
</feature>
<feature type="transmembrane region" description="Helical" evidence="1">
    <location>
        <begin position="178"/>
        <end position="202"/>
    </location>
</feature>
<dbReference type="Proteomes" id="UP001600064">
    <property type="component" value="Unassembled WGS sequence"/>
</dbReference>
<dbReference type="EMBL" id="JAZGUE010000002">
    <property type="protein sequence ID" value="KAL2270144.1"/>
    <property type="molecule type" value="Genomic_DNA"/>
</dbReference>
<evidence type="ECO:0000313" key="4">
    <source>
        <dbReference type="Proteomes" id="UP001600064"/>
    </source>
</evidence>
<evidence type="ECO:0000256" key="2">
    <source>
        <dbReference type="SAM" id="MobiDB-lite"/>
    </source>
</evidence>
<keyword evidence="1" id="KW-0496">Mitochondrion</keyword>
<keyword evidence="4" id="KW-1185">Reference proteome</keyword>
<protein>
    <recommendedName>
        <fullName evidence="1">MICOS complex subunit</fullName>
    </recommendedName>
</protein>
<dbReference type="PANTHER" id="PTHR28268:SF1">
    <property type="entry name" value="MICOS SUBUNIT MIC26"/>
    <property type="match status" value="1"/>
</dbReference>
<comment type="subunit">
    <text evidence="1">Component of the mitochondrial contact site and cristae organizing system (MICOS) complex.</text>
</comment>
<accession>A0ABR4DIJ6</accession>
<proteinExistence type="predicted"/>
<name>A0ABR4DIJ6_9PEZI</name>
<feature type="compositionally biased region" description="Low complexity" evidence="2">
    <location>
        <begin position="60"/>
        <end position="85"/>
    </location>
</feature>
<reference evidence="3 4" key="1">
    <citation type="journal article" date="2024" name="Commun. Biol.">
        <title>Comparative genomic analysis of thermophilic fungi reveals convergent evolutionary adaptations and gene losses.</title>
        <authorList>
            <person name="Steindorff A.S."/>
            <person name="Aguilar-Pontes M.V."/>
            <person name="Robinson A.J."/>
            <person name="Andreopoulos B."/>
            <person name="LaButti K."/>
            <person name="Kuo A."/>
            <person name="Mondo S."/>
            <person name="Riley R."/>
            <person name="Otillar R."/>
            <person name="Haridas S."/>
            <person name="Lipzen A."/>
            <person name="Grimwood J."/>
            <person name="Schmutz J."/>
            <person name="Clum A."/>
            <person name="Reid I.D."/>
            <person name="Moisan M.C."/>
            <person name="Butler G."/>
            <person name="Nguyen T.T.M."/>
            <person name="Dewar K."/>
            <person name="Conant G."/>
            <person name="Drula E."/>
            <person name="Henrissat B."/>
            <person name="Hansel C."/>
            <person name="Singer S."/>
            <person name="Hutchinson M.I."/>
            <person name="de Vries R.P."/>
            <person name="Natvig D.O."/>
            <person name="Powell A.J."/>
            <person name="Tsang A."/>
            <person name="Grigoriev I.V."/>
        </authorList>
    </citation>
    <scope>NUCLEOTIDE SEQUENCE [LARGE SCALE GENOMIC DNA]</scope>
    <source>
        <strain evidence="3 4">ATCC 22073</strain>
    </source>
</reference>
<keyword evidence="1" id="KW-1133">Transmembrane helix</keyword>
<dbReference type="Pfam" id="PF09769">
    <property type="entry name" value="ApoO"/>
    <property type="match status" value="1"/>
</dbReference>
<evidence type="ECO:0000256" key="1">
    <source>
        <dbReference type="RuleBase" id="RU363021"/>
    </source>
</evidence>
<comment type="subcellular location">
    <subcellularLocation>
        <location evidence="1">Mitochondrion inner membrane</location>
    </subcellularLocation>
</comment>
<evidence type="ECO:0000313" key="3">
    <source>
        <dbReference type="EMBL" id="KAL2270144.1"/>
    </source>
</evidence>
<comment type="function">
    <text evidence="1">Component of the MICOS complex, a large protein complex of the mitochondrial inner membrane that plays crucial roles in the maintenance of crista junctions, inner membrane architecture, and formation of contact sites to the outer membrane.</text>
</comment>
<feature type="transmembrane region" description="Helical" evidence="1">
    <location>
        <begin position="148"/>
        <end position="166"/>
    </location>
</feature>
<comment type="caution">
    <text evidence="3">The sequence shown here is derived from an EMBL/GenBank/DDBJ whole genome shotgun (WGS) entry which is preliminary data.</text>
</comment>
<feature type="compositionally biased region" description="Basic residues" evidence="2">
    <location>
        <begin position="25"/>
        <end position="35"/>
    </location>
</feature>
<organism evidence="3 4">
    <name type="scientific">Remersonia thermophila</name>
    <dbReference type="NCBI Taxonomy" id="72144"/>
    <lineage>
        <taxon>Eukaryota</taxon>
        <taxon>Fungi</taxon>
        <taxon>Dikarya</taxon>
        <taxon>Ascomycota</taxon>
        <taxon>Pezizomycotina</taxon>
        <taxon>Sordariomycetes</taxon>
        <taxon>Sordariomycetidae</taxon>
        <taxon>Sordariales</taxon>
        <taxon>Sordariales incertae sedis</taxon>
        <taxon>Remersonia</taxon>
    </lineage>
</organism>